<keyword evidence="3" id="KW-1185">Reference proteome</keyword>
<gene>
    <name evidence="2" type="ORF">HDU87_008421</name>
</gene>
<feature type="region of interest" description="Disordered" evidence="1">
    <location>
        <begin position="169"/>
        <end position="193"/>
    </location>
</feature>
<evidence type="ECO:0000313" key="2">
    <source>
        <dbReference type="EMBL" id="KAJ3171314.1"/>
    </source>
</evidence>
<dbReference type="AlphaFoldDB" id="A0AAD5XP82"/>
<feature type="compositionally biased region" description="Basic residues" evidence="1">
    <location>
        <begin position="101"/>
        <end position="116"/>
    </location>
</feature>
<feature type="compositionally biased region" description="Polar residues" evidence="1">
    <location>
        <begin position="290"/>
        <end position="310"/>
    </location>
</feature>
<dbReference type="Proteomes" id="UP001212152">
    <property type="component" value="Unassembled WGS sequence"/>
</dbReference>
<feature type="region of interest" description="Disordered" evidence="1">
    <location>
        <begin position="1"/>
        <end position="75"/>
    </location>
</feature>
<feature type="compositionally biased region" description="Low complexity" evidence="1">
    <location>
        <begin position="178"/>
        <end position="193"/>
    </location>
</feature>
<accession>A0AAD5XP82</accession>
<name>A0AAD5XP82_9FUNG</name>
<feature type="compositionally biased region" description="Low complexity" evidence="1">
    <location>
        <begin position="1"/>
        <end position="14"/>
    </location>
</feature>
<feature type="region of interest" description="Disordered" evidence="1">
    <location>
        <begin position="99"/>
        <end position="144"/>
    </location>
</feature>
<comment type="caution">
    <text evidence="2">The sequence shown here is derived from an EMBL/GenBank/DDBJ whole genome shotgun (WGS) entry which is preliminary data.</text>
</comment>
<dbReference type="EMBL" id="JADGJQ010000088">
    <property type="protein sequence ID" value="KAJ3171314.1"/>
    <property type="molecule type" value="Genomic_DNA"/>
</dbReference>
<evidence type="ECO:0000256" key="1">
    <source>
        <dbReference type="SAM" id="MobiDB-lite"/>
    </source>
</evidence>
<organism evidence="2 3">
    <name type="scientific">Geranomyces variabilis</name>
    <dbReference type="NCBI Taxonomy" id="109894"/>
    <lineage>
        <taxon>Eukaryota</taxon>
        <taxon>Fungi</taxon>
        <taxon>Fungi incertae sedis</taxon>
        <taxon>Chytridiomycota</taxon>
        <taxon>Chytridiomycota incertae sedis</taxon>
        <taxon>Chytridiomycetes</taxon>
        <taxon>Spizellomycetales</taxon>
        <taxon>Powellomycetaceae</taxon>
        <taxon>Geranomyces</taxon>
    </lineage>
</organism>
<evidence type="ECO:0000313" key="3">
    <source>
        <dbReference type="Proteomes" id="UP001212152"/>
    </source>
</evidence>
<sequence length="398" mass="43970">MQSSSSPSPRLSSPKPSPSSPVLLKAKHPHPPCVPRTRNPRHDDPAAATTAALKTSDLDSTTSHDNNNNDAETSDLTRLINAYAEMDLNRDTDAFYAWVGRKSHHNQGSKPHKKTPKTNTMKRPSSPPPSSLSSLQRGKAKPDSEAAFRAWLASKHRAASIRKQTLLAISTPTPPPNTITTTTSSLSSDSTQKQKQKQARTQLEIKLWHRGKRVRAQRALLDEAKRERIREWEGRQKRHAAKIAFEKWVERKDCEKGKAWAVVHPKKWVTDADNDEDDNDNCPPPRRGATISSARGSETRSLINSKVQTPASPPNVFTDYPRCATLTPEYVHRYRVLVASAGAAQPSPTKPNRPTAAASRHDWQTPPVLTKRGGPWIAAGGYGHVDKAEKKVARAEVA</sequence>
<proteinExistence type="predicted"/>
<feature type="compositionally biased region" description="Low complexity" evidence="1">
    <location>
        <begin position="58"/>
        <end position="70"/>
    </location>
</feature>
<feature type="region of interest" description="Disordered" evidence="1">
    <location>
        <begin position="342"/>
        <end position="374"/>
    </location>
</feature>
<reference evidence="2" key="1">
    <citation type="submission" date="2020-05" db="EMBL/GenBank/DDBJ databases">
        <title>Phylogenomic resolution of chytrid fungi.</title>
        <authorList>
            <person name="Stajich J.E."/>
            <person name="Amses K."/>
            <person name="Simmons R."/>
            <person name="Seto K."/>
            <person name="Myers J."/>
            <person name="Bonds A."/>
            <person name="Quandt C.A."/>
            <person name="Barry K."/>
            <person name="Liu P."/>
            <person name="Grigoriev I."/>
            <person name="Longcore J.E."/>
            <person name="James T.Y."/>
        </authorList>
    </citation>
    <scope>NUCLEOTIDE SEQUENCE</scope>
    <source>
        <strain evidence="2">JEL0379</strain>
    </source>
</reference>
<feature type="region of interest" description="Disordered" evidence="1">
    <location>
        <begin position="270"/>
        <end position="313"/>
    </location>
</feature>
<protein>
    <submittedName>
        <fullName evidence="2">Uncharacterized protein</fullName>
    </submittedName>
</protein>